<organism evidence="1 2">
    <name type="scientific">Fusarium decemcellulare</name>
    <dbReference type="NCBI Taxonomy" id="57161"/>
    <lineage>
        <taxon>Eukaryota</taxon>
        <taxon>Fungi</taxon>
        <taxon>Dikarya</taxon>
        <taxon>Ascomycota</taxon>
        <taxon>Pezizomycotina</taxon>
        <taxon>Sordariomycetes</taxon>
        <taxon>Hypocreomycetidae</taxon>
        <taxon>Hypocreales</taxon>
        <taxon>Nectriaceae</taxon>
        <taxon>Fusarium</taxon>
        <taxon>Fusarium decemcellulare species complex</taxon>
    </lineage>
</organism>
<keyword evidence="2" id="KW-1185">Reference proteome</keyword>
<comment type="caution">
    <text evidence="1">The sequence shown here is derived from an EMBL/GenBank/DDBJ whole genome shotgun (WGS) entry which is preliminary data.</text>
</comment>
<evidence type="ECO:0000313" key="1">
    <source>
        <dbReference type="EMBL" id="KAJ3540803.1"/>
    </source>
</evidence>
<evidence type="ECO:0000313" key="2">
    <source>
        <dbReference type="Proteomes" id="UP001148629"/>
    </source>
</evidence>
<dbReference type="Proteomes" id="UP001148629">
    <property type="component" value="Unassembled WGS sequence"/>
</dbReference>
<dbReference type="EMBL" id="JANRMS010000388">
    <property type="protein sequence ID" value="KAJ3540803.1"/>
    <property type="molecule type" value="Genomic_DNA"/>
</dbReference>
<proteinExistence type="predicted"/>
<sequence>MEAVAVSHALPVDQDVYGLKIKTSIIHTPSEYIELDENGVVDNATAAHDGPVYICLAENYDYWCTELGVDRSSWDWCHWGENITFRCTDKTLTEFDFHLGDIWRVGSTVRLQVCGSRIPCMKLSWRCGQKDSWLKTLSDTGKVGLYLRVLTGGRIYPGDHAIQEYASGDKMDVATITQLAFNADMKTRDTLDLLTNHTVLLRLNRFFLGRKLTNMDDKNNIGKNTWKGWRDFKPFRIVDEGNGIKSFYLRPTDHNALAWYQPGQFLTIRLPNGQVRNWSISDWQGRKDPEYYRLSIKKASNASVWMCNECTADTVLSVRSPAGRFILDWTPPAPPRQVYISAGIGITPILAMMKAQTTHPNMSGTPGVWIHVARDGDNLQFQKEFLQIENNPIKRYVFLTSPRDGDAIGRDYDFAGRPDLEILTKLVGSEYRMNPLGAAEMTLPPMYSAIYICGPPEFEKDMRGHLQGFGIPPPFIHSENFSAFGRVLGELKKATVRFTKSRRDAKWTKEEPMSLLELAESVGLTPDYGCRVGACGSCAAKLKCGSVSGGVQMDGTVLTCSATPASEDVEIEL</sequence>
<accession>A0ACC1SJ08</accession>
<reference evidence="1" key="1">
    <citation type="submission" date="2022-08" db="EMBL/GenBank/DDBJ databases">
        <title>Genome Sequence of Fusarium decemcellulare.</title>
        <authorList>
            <person name="Buettner E."/>
        </authorList>
    </citation>
    <scope>NUCLEOTIDE SEQUENCE</scope>
    <source>
        <strain evidence="1">Babe19</strain>
    </source>
</reference>
<gene>
    <name evidence="1" type="ORF">NM208_g4895</name>
</gene>
<protein>
    <submittedName>
        <fullName evidence="1">Uncharacterized protein</fullName>
    </submittedName>
</protein>
<name>A0ACC1SJ08_9HYPO</name>